<evidence type="ECO:0000313" key="3">
    <source>
        <dbReference type="EMBL" id="RBP48207.1"/>
    </source>
</evidence>
<dbReference type="SUPFAM" id="SSF56300">
    <property type="entry name" value="Metallo-dependent phosphatases"/>
    <property type="match status" value="1"/>
</dbReference>
<proteinExistence type="inferred from homology"/>
<dbReference type="RefSeq" id="WP_113957078.1">
    <property type="nucleotide sequence ID" value="NZ_QNRR01000001.1"/>
</dbReference>
<organism evidence="3 4">
    <name type="scientific">Roseimicrobium gellanilyticum</name>
    <dbReference type="NCBI Taxonomy" id="748857"/>
    <lineage>
        <taxon>Bacteria</taxon>
        <taxon>Pseudomonadati</taxon>
        <taxon>Verrucomicrobiota</taxon>
        <taxon>Verrucomicrobiia</taxon>
        <taxon>Verrucomicrobiales</taxon>
        <taxon>Verrucomicrobiaceae</taxon>
        <taxon>Roseimicrobium</taxon>
    </lineage>
</organism>
<dbReference type="Pfam" id="PF12850">
    <property type="entry name" value="Metallophos_2"/>
    <property type="match status" value="1"/>
</dbReference>
<dbReference type="CDD" id="cd00838">
    <property type="entry name" value="MPP_superfamily"/>
    <property type="match status" value="1"/>
</dbReference>
<accession>A0A366HVV6</accession>
<dbReference type="Gene3D" id="3.60.21.10">
    <property type="match status" value="1"/>
</dbReference>
<comment type="similarity">
    <text evidence="1">Belongs to the metallophosphoesterase superfamily. YfcE family.</text>
</comment>
<dbReference type="EMBL" id="QNRR01000001">
    <property type="protein sequence ID" value="RBP48207.1"/>
    <property type="molecule type" value="Genomic_DNA"/>
</dbReference>
<dbReference type="InterPro" id="IPR024654">
    <property type="entry name" value="Calcineurin-like_PHP_lpxH"/>
</dbReference>
<dbReference type="PIRSF" id="PIRSF000883">
    <property type="entry name" value="Pesterase_MJ0912"/>
    <property type="match status" value="1"/>
</dbReference>
<dbReference type="PANTHER" id="PTHR42850">
    <property type="entry name" value="METALLOPHOSPHOESTERASE"/>
    <property type="match status" value="1"/>
</dbReference>
<dbReference type="InterPro" id="IPR029052">
    <property type="entry name" value="Metallo-depent_PP-like"/>
</dbReference>
<gene>
    <name evidence="3" type="ORF">DES53_1011008</name>
</gene>
<dbReference type="GO" id="GO:0016791">
    <property type="term" value="F:phosphatase activity"/>
    <property type="evidence" value="ECO:0007669"/>
    <property type="project" value="TreeGrafter"/>
</dbReference>
<sequence>MRYAIFGDIHANWEALMTVMGDSQEQGCTHYVCVGDIVGYNADPGECLDYVRSLNCPVVKGNHDEEATQERTLDELNPLAESALLWTRQKLTEDQKQWLRELKLVRQVRDFTIVHATLDSPGSWAYVANRFDAMASFSYQFTQLCFYGHTHAPRIYEKDDTVRCLRDTDTTLRRGVKYFINVGSVGQPRDGDWRASYAIYDVEKQTVNIRRLEYDLRTTQQKIRDAGLPTILAERLALGR</sequence>
<feature type="domain" description="Calcineurin-like phosphoesterase" evidence="2">
    <location>
        <begin position="1"/>
        <end position="204"/>
    </location>
</feature>
<evidence type="ECO:0000259" key="2">
    <source>
        <dbReference type="Pfam" id="PF12850"/>
    </source>
</evidence>
<dbReference type="OrthoDB" id="9800565at2"/>
<evidence type="ECO:0000313" key="4">
    <source>
        <dbReference type="Proteomes" id="UP000253426"/>
    </source>
</evidence>
<keyword evidence="4" id="KW-1185">Reference proteome</keyword>
<dbReference type="InterPro" id="IPR011152">
    <property type="entry name" value="Pesterase_MJ0912"/>
</dbReference>
<evidence type="ECO:0000256" key="1">
    <source>
        <dbReference type="ARBA" id="ARBA00008950"/>
    </source>
</evidence>
<dbReference type="AlphaFoldDB" id="A0A366HVV6"/>
<name>A0A366HVV6_9BACT</name>
<comment type="caution">
    <text evidence="3">The sequence shown here is derived from an EMBL/GenBank/DDBJ whole genome shotgun (WGS) entry which is preliminary data.</text>
</comment>
<dbReference type="PANTHER" id="PTHR42850:SF2">
    <property type="entry name" value="BLL5683 PROTEIN"/>
    <property type="match status" value="1"/>
</dbReference>
<dbReference type="Proteomes" id="UP000253426">
    <property type="component" value="Unassembled WGS sequence"/>
</dbReference>
<protein>
    <submittedName>
        <fullName evidence="3">Putative phosphodiesterase</fullName>
    </submittedName>
</protein>
<reference evidence="3 4" key="1">
    <citation type="submission" date="2018-06" db="EMBL/GenBank/DDBJ databases">
        <title>Genomic Encyclopedia of Type Strains, Phase IV (KMG-IV): sequencing the most valuable type-strain genomes for metagenomic binning, comparative biology and taxonomic classification.</title>
        <authorList>
            <person name="Goeker M."/>
        </authorList>
    </citation>
    <scope>NUCLEOTIDE SEQUENCE [LARGE SCALE GENOMIC DNA]</scope>
    <source>
        <strain evidence="3 4">DSM 25532</strain>
    </source>
</reference>
<dbReference type="InterPro" id="IPR050126">
    <property type="entry name" value="Ap4A_hydrolase"/>
</dbReference>
<dbReference type="GO" id="GO:0005737">
    <property type="term" value="C:cytoplasm"/>
    <property type="evidence" value="ECO:0007669"/>
    <property type="project" value="TreeGrafter"/>
</dbReference>